<gene>
    <name evidence="1" type="ORF">NPIL_363221</name>
</gene>
<name>A0A8X6Q2A5_NEPPI</name>
<keyword evidence="2" id="KW-1185">Reference proteome</keyword>
<organism evidence="1 2">
    <name type="scientific">Nephila pilipes</name>
    <name type="common">Giant wood spider</name>
    <name type="synonym">Nephila maculata</name>
    <dbReference type="NCBI Taxonomy" id="299642"/>
    <lineage>
        <taxon>Eukaryota</taxon>
        <taxon>Metazoa</taxon>
        <taxon>Ecdysozoa</taxon>
        <taxon>Arthropoda</taxon>
        <taxon>Chelicerata</taxon>
        <taxon>Arachnida</taxon>
        <taxon>Araneae</taxon>
        <taxon>Araneomorphae</taxon>
        <taxon>Entelegynae</taxon>
        <taxon>Araneoidea</taxon>
        <taxon>Nephilidae</taxon>
        <taxon>Nephila</taxon>
    </lineage>
</organism>
<reference evidence="1" key="1">
    <citation type="submission" date="2020-08" db="EMBL/GenBank/DDBJ databases">
        <title>Multicomponent nature underlies the extraordinary mechanical properties of spider dragline silk.</title>
        <authorList>
            <person name="Kono N."/>
            <person name="Nakamura H."/>
            <person name="Mori M."/>
            <person name="Yoshida Y."/>
            <person name="Ohtoshi R."/>
            <person name="Malay A.D."/>
            <person name="Moran D.A.P."/>
            <person name="Tomita M."/>
            <person name="Numata K."/>
            <person name="Arakawa K."/>
        </authorList>
    </citation>
    <scope>NUCLEOTIDE SEQUENCE</scope>
</reference>
<protein>
    <submittedName>
        <fullName evidence="1">Uncharacterized protein</fullName>
    </submittedName>
</protein>
<proteinExistence type="predicted"/>
<evidence type="ECO:0000313" key="2">
    <source>
        <dbReference type="Proteomes" id="UP000887013"/>
    </source>
</evidence>
<dbReference type="EMBL" id="BMAW01027554">
    <property type="protein sequence ID" value="GFU02695.1"/>
    <property type="molecule type" value="Genomic_DNA"/>
</dbReference>
<accession>A0A8X6Q2A5</accession>
<evidence type="ECO:0000313" key="1">
    <source>
        <dbReference type="EMBL" id="GFU02695.1"/>
    </source>
</evidence>
<comment type="caution">
    <text evidence="1">The sequence shown here is derived from an EMBL/GenBank/DDBJ whole genome shotgun (WGS) entry which is preliminary data.</text>
</comment>
<sequence length="78" mass="9310">MDLQFRYPYLNLKENACDYLVRRVIRMQQLLTILDKVTNGTPEEEWDKMNHEVVNSLNMSMSRHCYSCESLRIHSTSI</sequence>
<dbReference type="AlphaFoldDB" id="A0A8X6Q2A5"/>
<dbReference type="Proteomes" id="UP000887013">
    <property type="component" value="Unassembled WGS sequence"/>
</dbReference>